<accession>A0A401QN04</accession>
<feature type="non-terminal residue" evidence="1">
    <location>
        <position position="48"/>
    </location>
</feature>
<organism evidence="1 2">
    <name type="scientific">Scyliorhinus torazame</name>
    <name type="common">Cloudy catshark</name>
    <name type="synonym">Catulus torazame</name>
    <dbReference type="NCBI Taxonomy" id="75743"/>
    <lineage>
        <taxon>Eukaryota</taxon>
        <taxon>Metazoa</taxon>
        <taxon>Chordata</taxon>
        <taxon>Craniata</taxon>
        <taxon>Vertebrata</taxon>
        <taxon>Chondrichthyes</taxon>
        <taxon>Elasmobranchii</taxon>
        <taxon>Galeomorphii</taxon>
        <taxon>Galeoidea</taxon>
        <taxon>Carcharhiniformes</taxon>
        <taxon>Scyliorhinidae</taxon>
        <taxon>Scyliorhinus</taxon>
    </lineage>
</organism>
<comment type="caution">
    <text evidence="1">The sequence shown here is derived from an EMBL/GenBank/DDBJ whole genome shotgun (WGS) entry which is preliminary data.</text>
</comment>
<evidence type="ECO:0000313" key="2">
    <source>
        <dbReference type="Proteomes" id="UP000288216"/>
    </source>
</evidence>
<gene>
    <name evidence="1" type="ORF">scyTo_0027455</name>
</gene>
<sequence length="48" mass="5567">MPWSTSTQIRGPGSPRLRYEALVHLDSDARPWFTSTQIRDPGPPRLRY</sequence>
<evidence type="ECO:0000313" key="1">
    <source>
        <dbReference type="EMBL" id="GCB86746.1"/>
    </source>
</evidence>
<proteinExistence type="predicted"/>
<dbReference type="AlphaFoldDB" id="A0A401QN04"/>
<dbReference type="EMBL" id="BFAA01343972">
    <property type="protein sequence ID" value="GCB86746.1"/>
    <property type="molecule type" value="Genomic_DNA"/>
</dbReference>
<keyword evidence="2" id="KW-1185">Reference proteome</keyword>
<reference evidence="1 2" key="1">
    <citation type="journal article" date="2018" name="Nat. Ecol. Evol.">
        <title>Shark genomes provide insights into elasmobranch evolution and the origin of vertebrates.</title>
        <authorList>
            <person name="Hara Y"/>
            <person name="Yamaguchi K"/>
            <person name="Onimaru K"/>
            <person name="Kadota M"/>
            <person name="Koyanagi M"/>
            <person name="Keeley SD"/>
            <person name="Tatsumi K"/>
            <person name="Tanaka K"/>
            <person name="Motone F"/>
            <person name="Kageyama Y"/>
            <person name="Nozu R"/>
            <person name="Adachi N"/>
            <person name="Nishimura O"/>
            <person name="Nakagawa R"/>
            <person name="Tanegashima C"/>
            <person name="Kiyatake I"/>
            <person name="Matsumoto R"/>
            <person name="Murakumo K"/>
            <person name="Nishida K"/>
            <person name="Terakita A"/>
            <person name="Kuratani S"/>
            <person name="Sato K"/>
            <person name="Hyodo S Kuraku.S."/>
        </authorList>
    </citation>
    <scope>NUCLEOTIDE SEQUENCE [LARGE SCALE GENOMIC DNA]</scope>
</reference>
<name>A0A401QN04_SCYTO</name>
<dbReference type="Proteomes" id="UP000288216">
    <property type="component" value="Unassembled WGS sequence"/>
</dbReference>
<protein>
    <submittedName>
        <fullName evidence="1">Uncharacterized protein</fullName>
    </submittedName>
</protein>